<evidence type="ECO:0000313" key="2">
    <source>
        <dbReference type="Proteomes" id="UP000272928"/>
    </source>
</evidence>
<dbReference type="EMBL" id="RJNQ01000006">
    <property type="protein sequence ID" value="RSI78455.1"/>
    <property type="molecule type" value="Genomic_DNA"/>
</dbReference>
<dbReference type="RefSeq" id="WP_125827672.1">
    <property type="nucleotide sequence ID" value="NZ_RJNQ01000006.1"/>
</dbReference>
<comment type="caution">
    <text evidence="1">The sequence shown here is derived from an EMBL/GenBank/DDBJ whole genome shotgun (WGS) entry which is preliminary data.</text>
</comment>
<dbReference type="Proteomes" id="UP000272928">
    <property type="component" value="Unassembled WGS sequence"/>
</dbReference>
<organism evidence="1 2">
    <name type="scientific">Streptococcus mitis</name>
    <dbReference type="NCBI Taxonomy" id="28037"/>
    <lineage>
        <taxon>Bacteria</taxon>
        <taxon>Bacillati</taxon>
        <taxon>Bacillota</taxon>
        <taxon>Bacilli</taxon>
        <taxon>Lactobacillales</taxon>
        <taxon>Streptococcaceae</taxon>
        <taxon>Streptococcus</taxon>
        <taxon>Streptococcus mitis group</taxon>
    </lineage>
</organism>
<name>A0A428CKF8_STRMT</name>
<sequence length="84" mass="9327">MAYVNASYLCDVVGSVSDLEIRDYVVYSPKLGQVIILSAELYNALDSQEVESASSARQLENVAYKAALQVYQEQMMKEGRENGL</sequence>
<evidence type="ECO:0000313" key="1">
    <source>
        <dbReference type="EMBL" id="RSI78455.1"/>
    </source>
</evidence>
<proteinExistence type="predicted"/>
<accession>A0A428CKF8</accession>
<gene>
    <name evidence="1" type="ORF">D8856_04140</name>
</gene>
<protein>
    <submittedName>
        <fullName evidence="1">Uncharacterized protein</fullName>
    </submittedName>
</protein>
<reference evidence="1 2" key="1">
    <citation type="submission" date="2018-11" db="EMBL/GenBank/DDBJ databases">
        <title>Species Designations Belie Phenotypic and Genotypic Heterogeneity in Oral Streptococci.</title>
        <authorList>
            <person name="Velsko I."/>
        </authorList>
    </citation>
    <scope>NUCLEOTIDE SEQUENCE [LARGE SCALE GENOMIC DNA]</scope>
    <source>
        <strain evidence="1 2">BCA16</strain>
    </source>
</reference>
<dbReference type="AlphaFoldDB" id="A0A428CKF8"/>